<dbReference type="InterPro" id="IPR050122">
    <property type="entry name" value="RTK"/>
</dbReference>
<feature type="transmembrane region" description="Helical" evidence="2">
    <location>
        <begin position="226"/>
        <end position="244"/>
    </location>
</feature>
<dbReference type="InterPro" id="IPR008266">
    <property type="entry name" value="Tyr_kinase_AS"/>
</dbReference>
<evidence type="ECO:0000313" key="5">
    <source>
        <dbReference type="Proteomes" id="UP001159427"/>
    </source>
</evidence>
<keyword evidence="2" id="KW-0812">Transmembrane</keyword>
<feature type="region of interest" description="Disordered" evidence="1">
    <location>
        <begin position="376"/>
        <end position="399"/>
    </location>
</feature>
<evidence type="ECO:0000259" key="3">
    <source>
        <dbReference type="PROSITE" id="PS50011"/>
    </source>
</evidence>
<proteinExistence type="predicted"/>
<feature type="non-terminal residue" evidence="4">
    <location>
        <position position="1"/>
    </location>
</feature>
<comment type="caution">
    <text evidence="4">The sequence shown here is derived from an EMBL/GenBank/DDBJ whole genome shotgun (WGS) entry which is preliminary data.</text>
</comment>
<dbReference type="Pfam" id="PF07714">
    <property type="entry name" value="PK_Tyr_Ser-Thr"/>
    <property type="match status" value="2"/>
</dbReference>
<feature type="domain" description="Protein kinase" evidence="3">
    <location>
        <begin position="113"/>
        <end position="585"/>
    </location>
</feature>
<sequence>VTDQCNYNNGGCSQLCLLTPSGRSCTCSGGLILDDDGTTCKVTREAVSDPSSGGSIAKTDTANIAWIMLGVFVALSVLVVGMIVHRKRAKRNERSNESGFAQSMLLEVPHDQVTLLEELGRGTSGRVYKSVMKRLPKEMTSSKLNEHSLDAHKGCIVAIKVLPENAMAEERRQFIREIELMKEVGSHRNILSMLGFWTQSSPIMLIMEYVPNGDLLQWLRKRRQQVSVLYGTVVVSVSVFFYYVTSHPPPLPTFREKKRETECPFKDSFETSEGQRLTSDLAKKRSQQNDLVERFKPPVHERPKVTFKNLQAKDSLDENVEEETMERKSEENRKDEDCGSNKIKEIKIDLNDDDTSALISDAPPSEMESAWLNQGYEGDKEEEESDDFNASFPENEGQKEPVTSVMVLPSISIAHFSKGKEHTITEPPRNTITIEKEEDTCEGKEDEEEVISGKEVLCYAWQIAKGMEYLVSKGFVHRDLAARNILLGEDKAVKIADFGLLRHTNESELYEVTSVNNLPMKWMAPEALESGIFTFKTDVWSFGVVLWELATMGGTPYPGISPMRLCSLLKSGYRMEKPNTCSDEM</sequence>
<evidence type="ECO:0000256" key="1">
    <source>
        <dbReference type="SAM" id="MobiDB-lite"/>
    </source>
</evidence>
<dbReference type="Pfam" id="PF14670">
    <property type="entry name" value="FXa_inhibition"/>
    <property type="match status" value="1"/>
</dbReference>
<organism evidence="4 5">
    <name type="scientific">Porites evermanni</name>
    <dbReference type="NCBI Taxonomy" id="104178"/>
    <lineage>
        <taxon>Eukaryota</taxon>
        <taxon>Metazoa</taxon>
        <taxon>Cnidaria</taxon>
        <taxon>Anthozoa</taxon>
        <taxon>Hexacorallia</taxon>
        <taxon>Scleractinia</taxon>
        <taxon>Fungiina</taxon>
        <taxon>Poritidae</taxon>
        <taxon>Porites</taxon>
    </lineage>
</organism>
<feature type="transmembrane region" description="Helical" evidence="2">
    <location>
        <begin position="64"/>
        <end position="84"/>
    </location>
</feature>
<keyword evidence="5" id="KW-1185">Reference proteome</keyword>
<dbReference type="PANTHER" id="PTHR24416">
    <property type="entry name" value="TYROSINE-PROTEIN KINASE RECEPTOR"/>
    <property type="match status" value="1"/>
</dbReference>
<dbReference type="Gene3D" id="2.10.25.10">
    <property type="entry name" value="Laminin"/>
    <property type="match status" value="1"/>
</dbReference>
<reference evidence="4 5" key="1">
    <citation type="submission" date="2022-05" db="EMBL/GenBank/DDBJ databases">
        <authorList>
            <consortium name="Genoscope - CEA"/>
            <person name="William W."/>
        </authorList>
    </citation>
    <scope>NUCLEOTIDE SEQUENCE [LARGE SCALE GENOMIC DNA]</scope>
</reference>
<keyword evidence="2" id="KW-1133">Transmembrane helix</keyword>
<accession>A0ABN8QL98</accession>
<feature type="compositionally biased region" description="Basic and acidic residues" evidence="1">
    <location>
        <begin position="325"/>
        <end position="340"/>
    </location>
</feature>
<dbReference type="Gene3D" id="1.10.510.10">
    <property type="entry name" value="Transferase(Phosphotransferase) domain 1"/>
    <property type="match status" value="1"/>
</dbReference>
<dbReference type="SUPFAM" id="SSF57196">
    <property type="entry name" value="EGF/Laminin"/>
    <property type="match status" value="1"/>
</dbReference>
<dbReference type="Gene3D" id="3.30.200.20">
    <property type="entry name" value="Phosphorylase Kinase, domain 1"/>
    <property type="match status" value="1"/>
</dbReference>
<dbReference type="InterPro" id="IPR020635">
    <property type="entry name" value="Tyr_kinase_cat_dom"/>
</dbReference>
<dbReference type="InterPro" id="IPR011009">
    <property type="entry name" value="Kinase-like_dom_sf"/>
</dbReference>
<gene>
    <name evidence="4" type="ORF">PEVE_00005431</name>
</gene>
<dbReference type="InterPro" id="IPR000719">
    <property type="entry name" value="Prot_kinase_dom"/>
</dbReference>
<dbReference type="PROSITE" id="PS50011">
    <property type="entry name" value="PROTEIN_KINASE_DOM"/>
    <property type="match status" value="1"/>
</dbReference>
<evidence type="ECO:0000313" key="4">
    <source>
        <dbReference type="EMBL" id="CAH3165726.1"/>
    </source>
</evidence>
<dbReference type="SUPFAM" id="SSF56112">
    <property type="entry name" value="Protein kinase-like (PK-like)"/>
    <property type="match status" value="1"/>
</dbReference>
<dbReference type="EMBL" id="CALNXI010001345">
    <property type="protein sequence ID" value="CAH3165726.1"/>
    <property type="molecule type" value="Genomic_DNA"/>
</dbReference>
<dbReference type="PROSITE" id="PS00109">
    <property type="entry name" value="PROTEIN_KINASE_TYR"/>
    <property type="match status" value="1"/>
</dbReference>
<dbReference type="Proteomes" id="UP001159427">
    <property type="component" value="Unassembled WGS sequence"/>
</dbReference>
<dbReference type="SMART" id="SM00219">
    <property type="entry name" value="TyrKc"/>
    <property type="match status" value="1"/>
</dbReference>
<keyword evidence="2" id="KW-0472">Membrane</keyword>
<name>A0ABN8QL98_9CNID</name>
<feature type="region of interest" description="Disordered" evidence="1">
    <location>
        <begin position="303"/>
        <end position="340"/>
    </location>
</feature>
<dbReference type="InterPro" id="IPR001245">
    <property type="entry name" value="Ser-Thr/Tyr_kinase_cat_dom"/>
</dbReference>
<protein>
    <recommendedName>
        <fullName evidence="3">Protein kinase domain-containing protein</fullName>
    </recommendedName>
</protein>
<dbReference type="PANTHER" id="PTHR24416:SF583">
    <property type="entry name" value="RECEPTOR PROTEIN-TYROSINE KINASE"/>
    <property type="match status" value="1"/>
</dbReference>
<evidence type="ECO:0000256" key="2">
    <source>
        <dbReference type="SAM" id="Phobius"/>
    </source>
</evidence>